<dbReference type="NCBIfam" id="NF007277">
    <property type="entry name" value="PRK09736.1"/>
    <property type="match status" value="1"/>
</dbReference>
<dbReference type="GO" id="GO:0016787">
    <property type="term" value="F:hydrolase activity"/>
    <property type="evidence" value="ECO:0007669"/>
    <property type="project" value="UniProtKB-KW"/>
</dbReference>
<keyword evidence="1" id="KW-0540">Nuclease</keyword>
<keyword evidence="2" id="KW-1185">Reference proteome</keyword>
<reference evidence="1 2" key="1">
    <citation type="submission" date="2019-08" db="EMBL/GenBank/DDBJ databases">
        <title>In-depth cultivation of the pig gut microbiome towards novel bacterial diversity and tailored functional studies.</title>
        <authorList>
            <person name="Wylensek D."/>
            <person name="Hitch T.C.A."/>
            <person name="Clavel T."/>
        </authorList>
    </citation>
    <scope>NUCLEOTIDE SEQUENCE [LARGE SCALE GENOMIC DNA]</scope>
    <source>
        <strain evidence="1 2">WCA-MUC-591-APC-4B</strain>
    </source>
</reference>
<organism evidence="1 2">
    <name type="scientific">Mogibacterium kristiansenii</name>
    <dbReference type="NCBI Taxonomy" id="2606708"/>
    <lineage>
        <taxon>Bacteria</taxon>
        <taxon>Bacillati</taxon>
        <taxon>Bacillota</taxon>
        <taxon>Clostridia</taxon>
        <taxon>Peptostreptococcales</taxon>
        <taxon>Anaerovoracaceae</taxon>
        <taxon>Mogibacterium</taxon>
    </lineage>
</organism>
<sequence>MIPVQNVYYMLSYAFRVLNEQGYKSIETEEFHNVAELCASILTKGVKQQLKRGLGQEYISETKALSSPRGKIDVTASIKNLSMIRGELVCTYDEFSVNSYMNRIIKSTLLLLLKAKISSSRKKEIKKLLVFFGDVETLDIHTINWSIRFNRNNQSYRMLVAVCELVIKGLLQTQSDGSKRMMDFLDDQKMHHLYEKFILEYYNTEYKHLKVKASASMMDWQVDDGFRDLLPKMKTDITLTRGERTLIIDAKYYERNLREQYGKVSIPTDNLYQIFTYVKTKENELVGVPHEKVSGMLLYAKTDEEGAFNNEYQIMGNRVCVRTLDLSGDFQSIKSQLDDIAEKYLRVRAE</sequence>
<gene>
    <name evidence="1" type="primary">mcrC</name>
    <name evidence="1" type="ORF">FYJ65_06260</name>
</gene>
<accession>A0A6N7X5Y9</accession>
<dbReference type="AlphaFoldDB" id="A0A6N7X5Y9"/>
<dbReference type="PANTHER" id="PTHR38733:SF1">
    <property type="entry name" value="TYPE IV METHYL-DIRECTED RESTRICTION ENZYME ECOKMCRBC"/>
    <property type="match status" value="1"/>
</dbReference>
<dbReference type="EC" id="3.1.21.-" evidence="1"/>
<keyword evidence="1" id="KW-0255">Endonuclease</keyword>
<dbReference type="EMBL" id="VUNA01000010">
    <property type="protein sequence ID" value="MST70940.1"/>
    <property type="molecule type" value="Genomic_DNA"/>
</dbReference>
<evidence type="ECO:0000313" key="1">
    <source>
        <dbReference type="EMBL" id="MST70940.1"/>
    </source>
</evidence>
<proteinExistence type="predicted"/>
<dbReference type="Pfam" id="PF10117">
    <property type="entry name" value="McrBC"/>
    <property type="match status" value="1"/>
</dbReference>
<keyword evidence="1" id="KW-0378">Hydrolase</keyword>
<comment type="caution">
    <text evidence="1">The sequence shown here is derived from an EMBL/GenBank/DDBJ whole genome shotgun (WGS) entry which is preliminary data.</text>
</comment>
<dbReference type="InterPro" id="IPR019292">
    <property type="entry name" value="McrC"/>
</dbReference>
<dbReference type="PIRSF" id="PIRSF003109">
    <property type="entry name" value="McrC"/>
    <property type="match status" value="1"/>
</dbReference>
<dbReference type="Proteomes" id="UP000469424">
    <property type="component" value="Unassembled WGS sequence"/>
</dbReference>
<protein>
    <submittedName>
        <fullName evidence="1">5-methylcytosine-specific restriction endonuclease system specificity protein McrC</fullName>
        <ecNumber evidence="1">3.1.21.-</ecNumber>
    </submittedName>
</protein>
<evidence type="ECO:0000313" key="2">
    <source>
        <dbReference type="Proteomes" id="UP000469424"/>
    </source>
</evidence>
<dbReference type="GO" id="GO:0004519">
    <property type="term" value="F:endonuclease activity"/>
    <property type="evidence" value="ECO:0007669"/>
    <property type="project" value="UniProtKB-KW"/>
</dbReference>
<name>A0A6N7X5Y9_9FIRM</name>
<dbReference type="InterPro" id="IPR014407">
    <property type="entry name" value="McrC_bac"/>
</dbReference>
<dbReference type="GO" id="GO:0009307">
    <property type="term" value="P:DNA restriction-modification system"/>
    <property type="evidence" value="ECO:0007669"/>
    <property type="project" value="InterPro"/>
</dbReference>
<dbReference type="PANTHER" id="PTHR38733">
    <property type="entry name" value="PROTEIN MCRC"/>
    <property type="match status" value="1"/>
</dbReference>
<dbReference type="RefSeq" id="WP_328603041.1">
    <property type="nucleotide sequence ID" value="NZ_VUNA01000010.1"/>
</dbReference>